<dbReference type="HAMAP" id="MF_00658">
    <property type="entry name" value="23SrRNA_methyltr_H"/>
    <property type="match status" value="1"/>
</dbReference>
<dbReference type="SUPFAM" id="SSF75217">
    <property type="entry name" value="alpha/beta knot"/>
    <property type="match status" value="2"/>
</dbReference>
<evidence type="ECO:0000256" key="3">
    <source>
        <dbReference type="ARBA" id="ARBA00022691"/>
    </source>
</evidence>
<dbReference type="PANTHER" id="PTHR33603">
    <property type="entry name" value="METHYLTRANSFERASE"/>
    <property type="match status" value="1"/>
</dbReference>
<accession>A0AAD2AGA0</accession>
<dbReference type="PANTHER" id="PTHR33603:SF1">
    <property type="entry name" value="RIBOSOMAL RNA LARGE SUBUNIT METHYLTRANSFERASE H"/>
    <property type="match status" value="1"/>
</dbReference>
<dbReference type="GO" id="GO:0006364">
    <property type="term" value="P:rRNA processing"/>
    <property type="evidence" value="ECO:0007669"/>
    <property type="project" value="InterPro"/>
</dbReference>
<protein>
    <recommendedName>
        <fullName evidence="7">RNA methyltransferase</fullName>
    </recommendedName>
</protein>
<dbReference type="GO" id="GO:0008168">
    <property type="term" value="F:methyltransferase activity"/>
    <property type="evidence" value="ECO:0007669"/>
    <property type="project" value="UniProtKB-KW"/>
</dbReference>
<dbReference type="Pfam" id="PF02590">
    <property type="entry name" value="SPOUT_MTase"/>
    <property type="match status" value="2"/>
</dbReference>
<dbReference type="InterPro" id="IPR029026">
    <property type="entry name" value="tRNA_m1G_MTases_N"/>
</dbReference>
<keyword evidence="1" id="KW-0489">Methyltransferase</keyword>
<gene>
    <name evidence="5" type="ORF">FPE_LOCUS32170</name>
</gene>
<dbReference type="Proteomes" id="UP000834106">
    <property type="component" value="Chromosome 21"/>
</dbReference>
<dbReference type="Gene3D" id="3.40.1280.10">
    <property type="match status" value="2"/>
</dbReference>
<evidence type="ECO:0008006" key="7">
    <source>
        <dbReference type="Google" id="ProtNLM"/>
    </source>
</evidence>
<proteinExistence type="inferred from homology"/>
<dbReference type="GO" id="GO:0032259">
    <property type="term" value="P:methylation"/>
    <property type="evidence" value="ECO:0007669"/>
    <property type="project" value="UniProtKB-KW"/>
</dbReference>
<evidence type="ECO:0000256" key="2">
    <source>
        <dbReference type="ARBA" id="ARBA00022679"/>
    </source>
</evidence>
<evidence type="ECO:0000256" key="4">
    <source>
        <dbReference type="ARBA" id="ARBA00038303"/>
    </source>
</evidence>
<evidence type="ECO:0000313" key="5">
    <source>
        <dbReference type="EMBL" id="CAI9784740.1"/>
    </source>
</evidence>
<reference evidence="5" key="1">
    <citation type="submission" date="2023-05" db="EMBL/GenBank/DDBJ databases">
        <authorList>
            <person name="Huff M."/>
        </authorList>
    </citation>
    <scope>NUCLEOTIDE SEQUENCE</scope>
</reference>
<dbReference type="CDD" id="cd18081">
    <property type="entry name" value="RlmH-like"/>
    <property type="match status" value="2"/>
</dbReference>
<sequence>MAISLIATCKTHYSSPTGERCKYAGHSVKALPIRILTVGKKRSPGVQLIVDDYIDKLKHYCRVEDVRVKSNPKNARDIIAQIEHEDMAVMDLIRSNEWVVMLDEHGLDVGSEQMASLIGDAGNKGASSLLLCIGGPYGHGRQLRERANVSIKLSTLVLNHEIALVVLCEQLYSYSFQDWAVLKLAERPFERSRDIMAQIEHEDMAVMDLIRSNEWVVMLDEHGVDVRSEQMASLIGDAGNKGASSLLFCIGGPYGHGRQLRERANVSIKLSTLVFNHEIALVVLCEQLYRAWTILKGQKYHH</sequence>
<dbReference type="AlphaFoldDB" id="A0AAD2AGA0"/>
<name>A0AAD2AGA0_9LAMI</name>
<dbReference type="InterPro" id="IPR029028">
    <property type="entry name" value="Alpha/beta_knot_MTases"/>
</dbReference>
<keyword evidence="6" id="KW-1185">Reference proteome</keyword>
<evidence type="ECO:0000313" key="6">
    <source>
        <dbReference type="Proteomes" id="UP000834106"/>
    </source>
</evidence>
<dbReference type="EMBL" id="OU503056">
    <property type="protein sequence ID" value="CAI9784740.1"/>
    <property type="molecule type" value="Genomic_DNA"/>
</dbReference>
<dbReference type="InterPro" id="IPR003742">
    <property type="entry name" value="RlmH-like"/>
</dbReference>
<keyword evidence="2" id="KW-0808">Transferase</keyword>
<evidence type="ECO:0000256" key="1">
    <source>
        <dbReference type="ARBA" id="ARBA00022603"/>
    </source>
</evidence>
<comment type="similarity">
    <text evidence="4">Belongs to the RNA methyltransferase RlmH family.</text>
</comment>
<keyword evidence="3" id="KW-0949">S-adenosyl-L-methionine</keyword>
<organism evidence="5 6">
    <name type="scientific">Fraxinus pennsylvanica</name>
    <dbReference type="NCBI Taxonomy" id="56036"/>
    <lineage>
        <taxon>Eukaryota</taxon>
        <taxon>Viridiplantae</taxon>
        <taxon>Streptophyta</taxon>
        <taxon>Embryophyta</taxon>
        <taxon>Tracheophyta</taxon>
        <taxon>Spermatophyta</taxon>
        <taxon>Magnoliopsida</taxon>
        <taxon>eudicotyledons</taxon>
        <taxon>Gunneridae</taxon>
        <taxon>Pentapetalae</taxon>
        <taxon>asterids</taxon>
        <taxon>lamiids</taxon>
        <taxon>Lamiales</taxon>
        <taxon>Oleaceae</taxon>
        <taxon>Oleeae</taxon>
        <taxon>Fraxinus</taxon>
    </lineage>
</organism>